<sequence length="455" mass="48981">MSIWSTETTNNSRYQQHTLNPAIRCDSASQNSRSLSPDIDNYSNNIRRKGQVRRTRIFQKCSLIEPFWCGLLLGILLGCLILATCIALWLTSDQTTTKATTITTQTTTSQTTVTTTTSTTSVTTTTTTTSVTTTTTSTSTTTTTTTTETTTSTTQPVICPSAVWHPNGTTVAGSSNGIHGSQASLLNGAYDAPNSTNGTVFGPQSGYGFGDTNHLNTATTLAFDSTESSVYLSDTFNCRILNMDLTTGNTSVVIGSGCGKALNQFYLCDGLHVDRFNNIYVADWTYDRVLKFSPSSNKSANGVIVAGTGVAGVSLNQLNTPWNIYVDESDNDTLYISDYNNHRVMKWLSNATNGTVVAGGNGPGSLYTQLNLPQGIFVDSFGTIYIADYGNHRIMKWKKNAQNGTLVAGISGSPGTSPAQLNNPSGIDFDKNGNMYVSEYSNHRVQRFKIDNTSC</sequence>
<comment type="caution">
    <text evidence="7">The sequence shown here is derived from an EMBL/GenBank/DDBJ whole genome shotgun (WGS) entry which is preliminary data.</text>
</comment>
<keyword evidence="6" id="KW-0472">Membrane</keyword>
<evidence type="ECO:0000256" key="4">
    <source>
        <dbReference type="PROSITE-ProRule" id="PRU00504"/>
    </source>
</evidence>
<evidence type="ECO:0000256" key="6">
    <source>
        <dbReference type="SAM" id="Phobius"/>
    </source>
</evidence>
<gene>
    <name evidence="7" type="ORF">EDS130_LOCUS39597</name>
    <name evidence="8" type="ORF">XAT740_LOCUS40731</name>
</gene>
<dbReference type="Proteomes" id="UP000663828">
    <property type="component" value="Unassembled WGS sequence"/>
</dbReference>
<dbReference type="PROSITE" id="PS51125">
    <property type="entry name" value="NHL"/>
    <property type="match status" value="2"/>
</dbReference>
<dbReference type="InterPro" id="IPR001258">
    <property type="entry name" value="NHL_repeat"/>
</dbReference>
<evidence type="ECO:0000313" key="9">
    <source>
        <dbReference type="Proteomes" id="UP000663828"/>
    </source>
</evidence>
<organism evidence="7 10">
    <name type="scientific">Adineta ricciae</name>
    <name type="common">Rotifer</name>
    <dbReference type="NCBI Taxonomy" id="249248"/>
    <lineage>
        <taxon>Eukaryota</taxon>
        <taxon>Metazoa</taxon>
        <taxon>Spiralia</taxon>
        <taxon>Gnathifera</taxon>
        <taxon>Rotifera</taxon>
        <taxon>Eurotatoria</taxon>
        <taxon>Bdelloidea</taxon>
        <taxon>Adinetida</taxon>
        <taxon>Adinetidae</taxon>
        <taxon>Adineta</taxon>
    </lineage>
</organism>
<evidence type="ECO:0000313" key="10">
    <source>
        <dbReference type="Proteomes" id="UP000663852"/>
    </source>
</evidence>
<proteinExistence type="predicted"/>
<name>A0A815PPH2_ADIRI</name>
<evidence type="ECO:0000256" key="2">
    <source>
        <dbReference type="ARBA" id="ARBA00022737"/>
    </source>
</evidence>
<feature type="transmembrane region" description="Helical" evidence="6">
    <location>
        <begin position="63"/>
        <end position="90"/>
    </location>
</feature>
<reference evidence="7" key="1">
    <citation type="submission" date="2021-02" db="EMBL/GenBank/DDBJ databases">
        <authorList>
            <person name="Nowell W R."/>
        </authorList>
    </citation>
    <scope>NUCLEOTIDE SEQUENCE</scope>
</reference>
<evidence type="ECO:0000256" key="3">
    <source>
        <dbReference type="ARBA" id="ARBA00023180"/>
    </source>
</evidence>
<evidence type="ECO:0008006" key="11">
    <source>
        <dbReference type="Google" id="ProtNLM"/>
    </source>
</evidence>
<dbReference type="AlphaFoldDB" id="A0A815PPH2"/>
<keyword evidence="9" id="KW-1185">Reference proteome</keyword>
<dbReference type="PANTHER" id="PTHR10680">
    <property type="entry name" value="PEPTIDYL-GLYCINE ALPHA-AMIDATING MONOOXYGENASE"/>
    <property type="match status" value="1"/>
</dbReference>
<dbReference type="InterPro" id="IPR011042">
    <property type="entry name" value="6-blade_b-propeller_TolB-like"/>
</dbReference>
<dbReference type="CDD" id="cd05819">
    <property type="entry name" value="NHL"/>
    <property type="match status" value="1"/>
</dbReference>
<protein>
    <recommendedName>
        <fullName evidence="11">NHL repeat containing protein-like protein</fullName>
    </recommendedName>
</protein>
<accession>A0A815PPH2</accession>
<evidence type="ECO:0000256" key="1">
    <source>
        <dbReference type="ARBA" id="ARBA00022729"/>
    </source>
</evidence>
<keyword evidence="3" id="KW-0325">Glycoprotein</keyword>
<keyword evidence="6" id="KW-1133">Transmembrane helix</keyword>
<dbReference type="OrthoDB" id="27136at2759"/>
<dbReference type="EMBL" id="CAJNOJ010000449">
    <property type="protein sequence ID" value="CAF1452260.1"/>
    <property type="molecule type" value="Genomic_DNA"/>
</dbReference>
<keyword evidence="2" id="KW-0677">Repeat</keyword>
<evidence type="ECO:0000313" key="8">
    <source>
        <dbReference type="EMBL" id="CAF1519927.1"/>
    </source>
</evidence>
<dbReference type="Proteomes" id="UP000663852">
    <property type="component" value="Unassembled WGS sequence"/>
</dbReference>
<keyword evidence="1" id="KW-0732">Signal</keyword>
<feature type="repeat" description="NHL" evidence="4">
    <location>
        <begin position="408"/>
        <end position="451"/>
    </location>
</feature>
<dbReference type="EMBL" id="CAJNOR010004669">
    <property type="protein sequence ID" value="CAF1519927.1"/>
    <property type="molecule type" value="Genomic_DNA"/>
</dbReference>
<dbReference type="PANTHER" id="PTHR10680:SF14">
    <property type="entry name" value="PEPTIDYL-GLYCINE ALPHA-AMIDATING MONOOXYGENASE"/>
    <property type="match status" value="1"/>
</dbReference>
<evidence type="ECO:0000256" key="5">
    <source>
        <dbReference type="SAM" id="MobiDB-lite"/>
    </source>
</evidence>
<feature type="repeat" description="NHL" evidence="4">
    <location>
        <begin position="364"/>
        <end position="400"/>
    </location>
</feature>
<feature type="region of interest" description="Disordered" evidence="5">
    <location>
        <begin position="132"/>
        <end position="151"/>
    </location>
</feature>
<keyword evidence="6" id="KW-0812">Transmembrane</keyword>
<dbReference type="Gene3D" id="2.120.10.30">
    <property type="entry name" value="TolB, C-terminal domain"/>
    <property type="match status" value="1"/>
</dbReference>
<dbReference type="Gene3D" id="2.40.10.500">
    <property type="match status" value="1"/>
</dbReference>
<dbReference type="Pfam" id="PF01436">
    <property type="entry name" value="NHL"/>
    <property type="match status" value="2"/>
</dbReference>
<evidence type="ECO:0000313" key="7">
    <source>
        <dbReference type="EMBL" id="CAF1452260.1"/>
    </source>
</evidence>
<dbReference type="SUPFAM" id="SSF101898">
    <property type="entry name" value="NHL repeat"/>
    <property type="match status" value="1"/>
</dbReference>